<dbReference type="PANTHER" id="PTHR12818:SF0">
    <property type="entry name" value="TRNA (ADENINE(37)-N6)-METHYLTRANSFERASE"/>
    <property type="match status" value="1"/>
</dbReference>
<protein>
    <submittedName>
        <fullName evidence="4">tRNA (N6-threonylcarbamoyladenosine(37)-N6)-methyltransferase TrmO</fullName>
    </submittedName>
</protein>
<evidence type="ECO:0000256" key="2">
    <source>
        <dbReference type="ARBA" id="ARBA00033753"/>
    </source>
</evidence>
<organism evidence="4 5">
    <name type="scientific">Alkalimarinus sediminis</name>
    <dbReference type="NCBI Taxonomy" id="1632866"/>
    <lineage>
        <taxon>Bacteria</taxon>
        <taxon>Pseudomonadati</taxon>
        <taxon>Pseudomonadota</taxon>
        <taxon>Gammaproteobacteria</taxon>
        <taxon>Alteromonadales</taxon>
        <taxon>Alteromonadaceae</taxon>
        <taxon>Alkalimarinus</taxon>
    </lineage>
</organism>
<dbReference type="PROSITE" id="PS51668">
    <property type="entry name" value="TSAA_2"/>
    <property type="match status" value="1"/>
</dbReference>
<dbReference type="SUPFAM" id="SSF118196">
    <property type="entry name" value="YaeB-like"/>
    <property type="match status" value="1"/>
</dbReference>
<dbReference type="Pfam" id="PF18389">
    <property type="entry name" value="TrmO_C"/>
    <property type="match status" value="1"/>
</dbReference>
<dbReference type="Pfam" id="PF01980">
    <property type="entry name" value="TrmO_N"/>
    <property type="match status" value="1"/>
</dbReference>
<comment type="similarity">
    <text evidence="2">Belongs to the tRNA methyltransferase O family.</text>
</comment>
<dbReference type="EMBL" id="CP101527">
    <property type="protein sequence ID" value="UZW73458.1"/>
    <property type="molecule type" value="Genomic_DNA"/>
</dbReference>
<dbReference type="PROSITE" id="PS01318">
    <property type="entry name" value="TSAA_1"/>
    <property type="match status" value="1"/>
</dbReference>
<evidence type="ECO:0000313" key="5">
    <source>
        <dbReference type="Proteomes" id="UP001164472"/>
    </source>
</evidence>
<dbReference type="Gene3D" id="3.30.2310.10">
    <property type="entry name" value="YaeB-like"/>
    <property type="match status" value="1"/>
</dbReference>
<dbReference type="GO" id="GO:0089715">
    <property type="term" value="F:tRNA (L-threonylcarbamoyladenosine(37)-C2) methyltransferase activity"/>
    <property type="evidence" value="ECO:0007669"/>
    <property type="project" value="TreeGrafter"/>
</dbReference>
<name>A0A9E8HIR4_9ALTE</name>
<dbReference type="NCBIfam" id="TIGR00104">
    <property type="entry name" value="tRNA_TsaA"/>
    <property type="match status" value="1"/>
</dbReference>
<sequence length="237" mass="26639">MTNDQFTLSTIGIVSSPFKEKFGIPRQPKLAQHIISEIIITPKFSRIEAFKELEQFSHLWLTFIFHQNQRLDWKPCIRPPRLGGNKKVGVFASRSSFRPNNLGLSAVEFVAIKQTNNQISITIKGADLVDGTPVVDIKPYIPYSDSLPNASAGYANEAPSKPLSVVYSEHAMRQLETLSPKRYPNFKLIIEDVLSADPRPAYKDNGDTKEYGVKLYDTDIKWRVSGGVVEVLSITRT</sequence>
<reference evidence="4" key="1">
    <citation type="submission" date="2022-07" db="EMBL/GenBank/DDBJ databases">
        <title>Alkalimarinus sp. nov., isolated from gut of a Alitta virens.</title>
        <authorList>
            <person name="Yang A.I."/>
            <person name="Shin N.-R."/>
        </authorList>
    </citation>
    <scope>NUCLEOTIDE SEQUENCE</scope>
    <source>
        <strain evidence="4">FA028</strain>
    </source>
</reference>
<dbReference type="InterPro" id="IPR023370">
    <property type="entry name" value="TrmO-like_N"/>
</dbReference>
<feature type="domain" description="TsaA-like" evidence="3">
    <location>
        <begin position="8"/>
        <end position="149"/>
    </location>
</feature>
<dbReference type="InterPro" id="IPR036414">
    <property type="entry name" value="YaeB_N_sf"/>
</dbReference>
<dbReference type="CDD" id="cd09281">
    <property type="entry name" value="UPF0066"/>
    <property type="match status" value="1"/>
</dbReference>
<evidence type="ECO:0000259" key="3">
    <source>
        <dbReference type="PROSITE" id="PS51668"/>
    </source>
</evidence>
<dbReference type="InterPro" id="IPR041369">
    <property type="entry name" value="TrmO_C"/>
</dbReference>
<proteinExistence type="inferred from homology"/>
<keyword evidence="5" id="KW-1185">Reference proteome</keyword>
<dbReference type="RefSeq" id="WP_251809599.1">
    <property type="nucleotide sequence ID" value="NZ_CP101527.1"/>
</dbReference>
<evidence type="ECO:0000313" key="4">
    <source>
        <dbReference type="EMBL" id="UZW73458.1"/>
    </source>
</evidence>
<dbReference type="InterPro" id="IPR023368">
    <property type="entry name" value="UPF0066_cons_site"/>
</dbReference>
<dbReference type="AlphaFoldDB" id="A0A9E8HIR4"/>
<dbReference type="KEGG" id="asem:NNL22_10395"/>
<accession>A0A9E8HIR4</accession>
<dbReference type="Gene3D" id="2.40.30.70">
    <property type="entry name" value="YaeB-like"/>
    <property type="match status" value="1"/>
</dbReference>
<dbReference type="Proteomes" id="UP001164472">
    <property type="component" value="Chromosome"/>
</dbReference>
<evidence type="ECO:0000256" key="1">
    <source>
        <dbReference type="ARBA" id="ARBA00022691"/>
    </source>
</evidence>
<dbReference type="InterPro" id="IPR036413">
    <property type="entry name" value="YaeB-like_sf"/>
</dbReference>
<gene>
    <name evidence="4" type="primary">tsaA</name>
    <name evidence="4" type="ORF">NNL22_10395</name>
</gene>
<dbReference type="PANTHER" id="PTHR12818">
    <property type="entry name" value="TRNA (ADENINE(37)-N6)-METHYLTRANSFERASE"/>
    <property type="match status" value="1"/>
</dbReference>
<keyword evidence="1" id="KW-0949">S-adenosyl-L-methionine</keyword>
<dbReference type="InterPro" id="IPR040372">
    <property type="entry name" value="YaeB-like"/>
</dbReference>